<comment type="caution">
    <text evidence="2">The sequence shown here is derived from an EMBL/GenBank/DDBJ whole genome shotgun (WGS) entry which is preliminary data.</text>
</comment>
<evidence type="ECO:0000313" key="2">
    <source>
        <dbReference type="EMBL" id="GHG08476.1"/>
    </source>
</evidence>
<dbReference type="AlphaFoldDB" id="A0A919BRZ3"/>
<dbReference type="EMBL" id="BNBE01000002">
    <property type="protein sequence ID" value="GHG08476.1"/>
    <property type="molecule type" value="Genomic_DNA"/>
</dbReference>
<dbReference type="RefSeq" id="WP_190042779.1">
    <property type="nucleotide sequence ID" value="NZ_BNBE01000002.1"/>
</dbReference>
<sequence>MKRTIAATGAAAAVPAGLVVTAPTASAAGGAYGPNTRDAVSWRRIHHPSGGGTHARL</sequence>
<protein>
    <submittedName>
        <fullName evidence="2">Uncharacterized protein</fullName>
    </submittedName>
</protein>
<reference evidence="2" key="1">
    <citation type="journal article" date="2014" name="Int. J. Syst. Evol. Microbiol.">
        <title>Complete genome sequence of Corynebacterium casei LMG S-19264T (=DSM 44701T), isolated from a smear-ripened cheese.</title>
        <authorList>
            <consortium name="US DOE Joint Genome Institute (JGI-PGF)"/>
            <person name="Walter F."/>
            <person name="Albersmeier A."/>
            <person name="Kalinowski J."/>
            <person name="Ruckert C."/>
        </authorList>
    </citation>
    <scope>NUCLEOTIDE SEQUENCE</scope>
    <source>
        <strain evidence="2">JCM 4122</strain>
    </source>
</reference>
<feature type="signal peptide" evidence="1">
    <location>
        <begin position="1"/>
        <end position="27"/>
    </location>
</feature>
<dbReference type="Proteomes" id="UP000632849">
    <property type="component" value="Unassembled WGS sequence"/>
</dbReference>
<proteinExistence type="predicted"/>
<name>A0A919BRZ3_STRFL</name>
<feature type="chain" id="PRO_5037610607" evidence="1">
    <location>
        <begin position="28"/>
        <end position="57"/>
    </location>
</feature>
<keyword evidence="3" id="KW-1185">Reference proteome</keyword>
<evidence type="ECO:0000313" key="3">
    <source>
        <dbReference type="Proteomes" id="UP000632849"/>
    </source>
</evidence>
<reference evidence="2" key="2">
    <citation type="submission" date="2020-09" db="EMBL/GenBank/DDBJ databases">
        <authorList>
            <person name="Sun Q."/>
            <person name="Ohkuma M."/>
        </authorList>
    </citation>
    <scope>NUCLEOTIDE SEQUENCE</scope>
    <source>
        <strain evidence="2">JCM 4122</strain>
    </source>
</reference>
<keyword evidence="1" id="KW-0732">Signal</keyword>
<evidence type="ECO:0000256" key="1">
    <source>
        <dbReference type="SAM" id="SignalP"/>
    </source>
</evidence>
<accession>A0A919BRZ3</accession>
<organism evidence="2 3">
    <name type="scientific">Streptomyces filamentosus</name>
    <name type="common">Streptomyces roseosporus</name>
    <dbReference type="NCBI Taxonomy" id="67294"/>
    <lineage>
        <taxon>Bacteria</taxon>
        <taxon>Bacillati</taxon>
        <taxon>Actinomycetota</taxon>
        <taxon>Actinomycetes</taxon>
        <taxon>Kitasatosporales</taxon>
        <taxon>Streptomycetaceae</taxon>
        <taxon>Streptomyces</taxon>
    </lineage>
</organism>
<gene>
    <name evidence="2" type="ORF">GCM10017667_45500</name>
</gene>